<comment type="caution">
    <text evidence="1">The sequence shown here is derived from an EMBL/GenBank/DDBJ whole genome shotgun (WGS) entry which is preliminary data.</text>
</comment>
<gene>
    <name evidence="1" type="ORF">HUJ06_002231</name>
</gene>
<dbReference type="EMBL" id="DUZY01000006">
    <property type="protein sequence ID" value="DAD44001.1"/>
    <property type="molecule type" value="Genomic_DNA"/>
</dbReference>
<evidence type="ECO:0000313" key="2">
    <source>
        <dbReference type="Proteomes" id="UP000607653"/>
    </source>
</evidence>
<protein>
    <submittedName>
        <fullName evidence="1">Uncharacterized protein</fullName>
    </submittedName>
</protein>
<dbReference type="AlphaFoldDB" id="A0A822ZK76"/>
<sequence>MNQTRPKLESSKKQVVLRWKRKFLHGWLEEKFPIISGL</sequence>
<reference evidence="1 2" key="1">
    <citation type="journal article" date="2020" name="Mol. Biol. Evol.">
        <title>Distinct Expression and Methylation Patterns for Genes with Different Fates following a Single Whole-Genome Duplication in Flowering Plants.</title>
        <authorList>
            <person name="Shi T."/>
            <person name="Rahmani R.S."/>
            <person name="Gugger P.F."/>
            <person name="Wang M."/>
            <person name="Li H."/>
            <person name="Zhang Y."/>
            <person name="Li Z."/>
            <person name="Wang Q."/>
            <person name="Van de Peer Y."/>
            <person name="Marchal K."/>
            <person name="Chen J."/>
        </authorList>
    </citation>
    <scope>NUCLEOTIDE SEQUENCE [LARGE SCALE GENOMIC DNA]</scope>
    <source>
        <tissue evidence="1">Leaf</tissue>
    </source>
</reference>
<dbReference type="Proteomes" id="UP000607653">
    <property type="component" value="Unassembled WGS sequence"/>
</dbReference>
<evidence type="ECO:0000313" key="1">
    <source>
        <dbReference type="EMBL" id="DAD44001.1"/>
    </source>
</evidence>
<proteinExistence type="predicted"/>
<organism evidence="1 2">
    <name type="scientific">Nelumbo nucifera</name>
    <name type="common">Sacred lotus</name>
    <dbReference type="NCBI Taxonomy" id="4432"/>
    <lineage>
        <taxon>Eukaryota</taxon>
        <taxon>Viridiplantae</taxon>
        <taxon>Streptophyta</taxon>
        <taxon>Embryophyta</taxon>
        <taxon>Tracheophyta</taxon>
        <taxon>Spermatophyta</taxon>
        <taxon>Magnoliopsida</taxon>
        <taxon>Proteales</taxon>
        <taxon>Nelumbonaceae</taxon>
        <taxon>Nelumbo</taxon>
    </lineage>
</organism>
<accession>A0A822ZK76</accession>
<keyword evidence="2" id="KW-1185">Reference proteome</keyword>
<name>A0A822ZK76_NELNU</name>